<reference evidence="3 5" key="2">
    <citation type="submission" date="2021-03" db="EMBL/GenBank/DDBJ databases">
        <title>Genome sequencing of Bifidobacterium imperatoris JCM 32708.</title>
        <authorList>
            <person name="Kim J."/>
        </authorList>
    </citation>
    <scope>NUCLEOTIDE SEQUENCE [LARGE SCALE GENOMIC DNA]</scope>
    <source>
        <strain evidence="3 5">JCM 32708</strain>
    </source>
</reference>
<organism evidence="2 4">
    <name type="scientific">Bifidobacterium imperatoris</name>
    <dbReference type="NCBI Taxonomy" id="2020965"/>
    <lineage>
        <taxon>Bacteria</taxon>
        <taxon>Bacillati</taxon>
        <taxon>Actinomycetota</taxon>
        <taxon>Actinomycetes</taxon>
        <taxon>Bifidobacteriales</taxon>
        <taxon>Bifidobacteriaceae</taxon>
        <taxon>Bifidobacterium</taxon>
    </lineage>
</organism>
<feature type="compositionally biased region" description="Basic and acidic residues" evidence="1">
    <location>
        <begin position="29"/>
        <end position="40"/>
    </location>
</feature>
<dbReference type="Proteomes" id="UP000663067">
    <property type="component" value="Chromosome"/>
</dbReference>
<gene>
    <name evidence="3" type="ORF">BLI708_04325</name>
    <name evidence="2" type="ORF">Tam1G_0539</name>
</gene>
<sequence>MADPRHPRRFTEEFKRQIVQLCENGKPPVEIERTGSDTRHMAHSHPIATTP</sequence>
<evidence type="ECO:0008006" key="6">
    <source>
        <dbReference type="Google" id="ProtNLM"/>
    </source>
</evidence>
<feature type="region of interest" description="Disordered" evidence="1">
    <location>
        <begin position="26"/>
        <end position="51"/>
    </location>
</feature>
<accession>A0A2N5ITT1</accession>
<evidence type="ECO:0000313" key="3">
    <source>
        <dbReference type="EMBL" id="QSY58912.1"/>
    </source>
</evidence>
<reference evidence="2 4" key="1">
    <citation type="submission" date="2017-07" db="EMBL/GenBank/DDBJ databases">
        <title>Bifidobacterium novel species.</title>
        <authorList>
            <person name="Lugli G.A."/>
            <person name="Milani C."/>
            <person name="Duranti S."/>
            <person name="Mangifesta M."/>
        </authorList>
    </citation>
    <scope>NUCLEOTIDE SEQUENCE [LARGE SCALE GENOMIC DNA]</scope>
    <source>
        <strain evidence="2 4">45</strain>
    </source>
</reference>
<dbReference type="Proteomes" id="UP000234855">
    <property type="component" value="Unassembled WGS sequence"/>
</dbReference>
<dbReference type="EMBL" id="CP071591">
    <property type="protein sequence ID" value="QSY58912.1"/>
    <property type="molecule type" value="Genomic_DNA"/>
</dbReference>
<evidence type="ECO:0000313" key="4">
    <source>
        <dbReference type="Proteomes" id="UP000234855"/>
    </source>
</evidence>
<evidence type="ECO:0000313" key="2">
    <source>
        <dbReference type="EMBL" id="PLS25337.1"/>
    </source>
</evidence>
<evidence type="ECO:0000256" key="1">
    <source>
        <dbReference type="SAM" id="MobiDB-lite"/>
    </source>
</evidence>
<proteinExistence type="predicted"/>
<keyword evidence="5" id="KW-1185">Reference proteome</keyword>
<evidence type="ECO:0000313" key="5">
    <source>
        <dbReference type="Proteomes" id="UP000663067"/>
    </source>
</evidence>
<protein>
    <recommendedName>
        <fullName evidence="6">Transposase</fullName>
    </recommendedName>
</protein>
<name>A0A2N5ITT1_9BIFI</name>
<dbReference type="AlphaFoldDB" id="A0A2N5ITT1"/>
<dbReference type="EMBL" id="NMWV01000006">
    <property type="protein sequence ID" value="PLS25337.1"/>
    <property type="molecule type" value="Genomic_DNA"/>
</dbReference>